<evidence type="ECO:0000256" key="8">
    <source>
        <dbReference type="SAM" id="MobiDB-lite"/>
    </source>
</evidence>
<evidence type="ECO:0000313" key="10">
    <source>
        <dbReference type="EMBL" id="MBP2369185.1"/>
    </source>
</evidence>
<evidence type="ECO:0000256" key="2">
    <source>
        <dbReference type="ARBA" id="ARBA00022525"/>
    </source>
</evidence>
<keyword evidence="6" id="KW-0119">Carbohydrate metabolism</keyword>
<evidence type="ECO:0000256" key="3">
    <source>
        <dbReference type="ARBA" id="ARBA00022651"/>
    </source>
</evidence>
<evidence type="ECO:0000256" key="9">
    <source>
        <dbReference type="SAM" id="SignalP"/>
    </source>
</evidence>
<organism evidence="10 11">
    <name type="scientific">Pseudonocardia parietis</name>
    <dbReference type="NCBI Taxonomy" id="570936"/>
    <lineage>
        <taxon>Bacteria</taxon>
        <taxon>Bacillati</taxon>
        <taxon>Actinomycetota</taxon>
        <taxon>Actinomycetes</taxon>
        <taxon>Pseudonocardiales</taxon>
        <taxon>Pseudonocardiaceae</taxon>
        <taxon>Pseudonocardia</taxon>
    </lineage>
</organism>
<dbReference type="SUPFAM" id="SSF53474">
    <property type="entry name" value="alpha/beta-Hydrolases"/>
    <property type="match status" value="1"/>
</dbReference>
<feature type="signal peptide" evidence="9">
    <location>
        <begin position="1"/>
        <end position="31"/>
    </location>
</feature>
<keyword evidence="4 9" id="KW-0732">Signal</keyword>
<dbReference type="Gene3D" id="3.40.50.1820">
    <property type="entry name" value="alpha/beta hydrolase"/>
    <property type="match status" value="1"/>
</dbReference>
<sequence>MSATTRPRRLLGAVACLAVVAAGLTAGAASAAAQDATKMPLTGRSPGCAAASPLEPGTSTDRTLESGGITRTVRVHVPPDYTADRAWPVVLVFHGRGNSGPTTEEFSGLSRLPAIVAYPDGVPGGEGKRAWQGASYSAPGVDDVAFTADLLDDLESTLCVDTDRVHATGKSNGGGFTEILACRMSDRIASIAPVAGAYYRAGEPPCEPDRAVPVLAIHGTGDATIPYTGDADRGLPAIPAWVEGWVRRDGCGPEPASTRIEPDVTVSTWSGCTEGAEVAHVAVDGGGHTWPGADAYSGGGHTTQTIEATDLIGRFAARHTLGSS</sequence>
<dbReference type="Pfam" id="PF00756">
    <property type="entry name" value="Esterase"/>
    <property type="match status" value="1"/>
</dbReference>
<dbReference type="RefSeq" id="WP_245350962.1">
    <property type="nucleotide sequence ID" value="NZ_JAGINU010000001.1"/>
</dbReference>
<evidence type="ECO:0000256" key="6">
    <source>
        <dbReference type="ARBA" id="ARBA00023277"/>
    </source>
</evidence>
<name>A0ABS4VZ15_9PSEU</name>
<dbReference type="InterPro" id="IPR043595">
    <property type="entry name" value="FaeB/C/D"/>
</dbReference>
<evidence type="ECO:0000256" key="5">
    <source>
        <dbReference type="ARBA" id="ARBA00022801"/>
    </source>
</evidence>
<keyword evidence="5" id="KW-0378">Hydrolase</keyword>
<feature type="region of interest" description="Disordered" evidence="8">
    <location>
        <begin position="44"/>
        <end position="69"/>
    </location>
</feature>
<dbReference type="Proteomes" id="UP001519295">
    <property type="component" value="Unassembled WGS sequence"/>
</dbReference>
<dbReference type="InterPro" id="IPR029058">
    <property type="entry name" value="AB_hydrolase_fold"/>
</dbReference>
<accession>A0ABS4VZ15</accession>
<keyword evidence="2" id="KW-0964">Secreted</keyword>
<evidence type="ECO:0000256" key="7">
    <source>
        <dbReference type="ARBA" id="ARBA00023326"/>
    </source>
</evidence>
<evidence type="ECO:0000256" key="4">
    <source>
        <dbReference type="ARBA" id="ARBA00022729"/>
    </source>
</evidence>
<evidence type="ECO:0000313" key="11">
    <source>
        <dbReference type="Proteomes" id="UP001519295"/>
    </source>
</evidence>
<dbReference type="PANTHER" id="PTHR38050">
    <property type="match status" value="1"/>
</dbReference>
<reference evidence="10 11" key="1">
    <citation type="submission" date="2021-03" db="EMBL/GenBank/DDBJ databases">
        <title>Sequencing the genomes of 1000 actinobacteria strains.</title>
        <authorList>
            <person name="Klenk H.-P."/>
        </authorList>
    </citation>
    <scope>NUCLEOTIDE SEQUENCE [LARGE SCALE GENOMIC DNA]</scope>
    <source>
        <strain evidence="10 11">DSM 45256</strain>
    </source>
</reference>
<dbReference type="PANTHER" id="PTHR38050:SF2">
    <property type="entry name" value="FERULOYL ESTERASE C-RELATED"/>
    <property type="match status" value="1"/>
</dbReference>
<dbReference type="InterPro" id="IPR000801">
    <property type="entry name" value="Esterase-like"/>
</dbReference>
<protein>
    <submittedName>
        <fullName evidence="10">Polyhydroxybutyrate depolymerase</fullName>
    </submittedName>
</protein>
<gene>
    <name evidence="10" type="ORF">JOF36_004881</name>
</gene>
<keyword evidence="3" id="KW-0858">Xylan degradation</keyword>
<keyword evidence="7" id="KW-0624">Polysaccharide degradation</keyword>
<comment type="caution">
    <text evidence="10">The sequence shown here is derived from an EMBL/GenBank/DDBJ whole genome shotgun (WGS) entry which is preliminary data.</text>
</comment>
<proteinExistence type="predicted"/>
<feature type="chain" id="PRO_5047094173" evidence="9">
    <location>
        <begin position="32"/>
        <end position="324"/>
    </location>
</feature>
<evidence type="ECO:0000256" key="1">
    <source>
        <dbReference type="ARBA" id="ARBA00004613"/>
    </source>
</evidence>
<keyword evidence="11" id="KW-1185">Reference proteome</keyword>
<comment type="subcellular location">
    <subcellularLocation>
        <location evidence="1">Secreted</location>
    </subcellularLocation>
</comment>
<dbReference type="EMBL" id="JAGINU010000001">
    <property type="protein sequence ID" value="MBP2369185.1"/>
    <property type="molecule type" value="Genomic_DNA"/>
</dbReference>